<name>A0A354LZQ6_9BACT</name>
<reference evidence="1 2" key="1">
    <citation type="journal article" date="2018" name="Nat. Biotechnol.">
        <title>A standardized bacterial taxonomy based on genome phylogeny substantially revises the tree of life.</title>
        <authorList>
            <person name="Parks D.H."/>
            <person name="Chuvochina M."/>
            <person name="Waite D.W."/>
            <person name="Rinke C."/>
            <person name="Skarshewski A."/>
            <person name="Chaumeil P.A."/>
            <person name="Hugenholtz P."/>
        </authorList>
    </citation>
    <scope>NUCLEOTIDE SEQUENCE [LARGE SCALE GENOMIC DNA]</scope>
    <source>
        <strain evidence="1">UBA11482</strain>
    </source>
</reference>
<evidence type="ECO:0000313" key="2">
    <source>
        <dbReference type="Proteomes" id="UP000262954"/>
    </source>
</evidence>
<dbReference type="Proteomes" id="UP000262954">
    <property type="component" value="Unassembled WGS sequence"/>
</dbReference>
<accession>A0A354LZQ6</accession>
<protein>
    <submittedName>
        <fullName evidence="1">Uncharacterized protein</fullName>
    </submittedName>
</protein>
<organism evidence="1 2">
    <name type="scientific">Coprobacter fastidiosus</name>
    <dbReference type="NCBI Taxonomy" id="1099853"/>
    <lineage>
        <taxon>Bacteria</taxon>
        <taxon>Pseudomonadati</taxon>
        <taxon>Bacteroidota</taxon>
        <taxon>Bacteroidia</taxon>
        <taxon>Bacteroidales</taxon>
        <taxon>Barnesiellaceae</taxon>
        <taxon>Coprobacter</taxon>
    </lineage>
</organism>
<dbReference type="RefSeq" id="WP_195595953.1">
    <property type="nucleotide sequence ID" value="NZ_DBFMWK010000046.1"/>
</dbReference>
<gene>
    <name evidence="1" type="ORF">DDY73_01955</name>
</gene>
<sequence>MKSTYTRNTKCNIANFKHKPQKQADYAVIKIDLKQHKLGNDKIKSVVNAKMAELPDLKGVIVINRKREVIYKAIL</sequence>
<dbReference type="AlphaFoldDB" id="A0A354LZQ6"/>
<evidence type="ECO:0000313" key="1">
    <source>
        <dbReference type="EMBL" id="HBJ07745.1"/>
    </source>
</evidence>
<proteinExistence type="predicted"/>
<dbReference type="EMBL" id="DNWC01000030">
    <property type="protein sequence ID" value="HBJ07745.1"/>
    <property type="molecule type" value="Genomic_DNA"/>
</dbReference>
<comment type="caution">
    <text evidence="1">The sequence shown here is derived from an EMBL/GenBank/DDBJ whole genome shotgun (WGS) entry which is preliminary data.</text>
</comment>